<protein>
    <recommendedName>
        <fullName evidence="3">RCC1-like domain-containing protein</fullName>
    </recommendedName>
</protein>
<organism evidence="4 5">
    <name type="scientific">Dictyostelium firmibasis</name>
    <dbReference type="NCBI Taxonomy" id="79012"/>
    <lineage>
        <taxon>Eukaryota</taxon>
        <taxon>Amoebozoa</taxon>
        <taxon>Evosea</taxon>
        <taxon>Eumycetozoa</taxon>
        <taxon>Dictyostelia</taxon>
        <taxon>Dictyosteliales</taxon>
        <taxon>Dictyosteliaceae</taxon>
        <taxon>Dictyostelium</taxon>
    </lineage>
</organism>
<dbReference type="AlphaFoldDB" id="A0AAN7YXM0"/>
<keyword evidence="5" id="KW-1185">Reference proteome</keyword>
<evidence type="ECO:0000256" key="2">
    <source>
        <dbReference type="PROSITE-ProRule" id="PRU00235"/>
    </source>
</evidence>
<dbReference type="PRINTS" id="PR00633">
    <property type="entry name" value="RCCNDNSATION"/>
</dbReference>
<gene>
    <name evidence="4" type="ORF">RB653_004777</name>
</gene>
<dbReference type="PANTHER" id="PTHR22872">
    <property type="entry name" value="BTK-BINDING PROTEIN-RELATED"/>
    <property type="match status" value="1"/>
</dbReference>
<dbReference type="EMBL" id="JAVFKY010000001">
    <property type="protein sequence ID" value="KAK5583186.1"/>
    <property type="molecule type" value="Genomic_DNA"/>
</dbReference>
<dbReference type="InterPro" id="IPR009091">
    <property type="entry name" value="RCC1/BLIP-II"/>
</dbReference>
<feature type="repeat" description="RCC1" evidence="2">
    <location>
        <begin position="162"/>
        <end position="213"/>
    </location>
</feature>
<accession>A0AAN7YXM0</accession>
<evidence type="ECO:0000313" key="5">
    <source>
        <dbReference type="Proteomes" id="UP001344447"/>
    </source>
</evidence>
<feature type="repeat" description="RCC1" evidence="2">
    <location>
        <begin position="317"/>
        <end position="369"/>
    </location>
</feature>
<dbReference type="InterPro" id="IPR000408">
    <property type="entry name" value="Reg_chr_condens"/>
</dbReference>
<dbReference type="Gene3D" id="1.25.40.20">
    <property type="entry name" value="Ankyrin repeat-containing domain"/>
    <property type="match status" value="1"/>
</dbReference>
<keyword evidence="1" id="KW-0677">Repeat</keyword>
<feature type="domain" description="RCC1-like" evidence="3">
    <location>
        <begin position="4"/>
        <end position="273"/>
    </location>
</feature>
<dbReference type="InterPro" id="IPR036770">
    <property type="entry name" value="Ankyrin_rpt-contain_sf"/>
</dbReference>
<dbReference type="SUPFAM" id="SSF48403">
    <property type="entry name" value="Ankyrin repeat"/>
    <property type="match status" value="1"/>
</dbReference>
<comment type="caution">
    <text evidence="4">The sequence shown here is derived from an EMBL/GenBank/DDBJ whole genome shotgun (WGS) entry which is preliminary data.</text>
</comment>
<dbReference type="InterPro" id="IPR058923">
    <property type="entry name" value="RCC1-like_dom"/>
</dbReference>
<evidence type="ECO:0000259" key="3">
    <source>
        <dbReference type="Pfam" id="PF25390"/>
    </source>
</evidence>
<proteinExistence type="predicted"/>
<feature type="repeat" description="RCC1" evidence="2">
    <location>
        <begin position="4"/>
        <end position="61"/>
    </location>
</feature>
<dbReference type="PROSITE" id="PS50012">
    <property type="entry name" value="RCC1_3"/>
    <property type="match status" value="6"/>
</dbReference>
<feature type="repeat" description="RCC1" evidence="2">
    <location>
        <begin position="112"/>
        <end position="161"/>
    </location>
</feature>
<evidence type="ECO:0000256" key="1">
    <source>
        <dbReference type="ARBA" id="ARBA00022737"/>
    </source>
</evidence>
<evidence type="ECO:0000313" key="4">
    <source>
        <dbReference type="EMBL" id="KAK5583186.1"/>
    </source>
</evidence>
<feature type="repeat" description="RCC1" evidence="2">
    <location>
        <begin position="214"/>
        <end position="265"/>
    </location>
</feature>
<dbReference type="InterPro" id="IPR051625">
    <property type="entry name" value="Signaling_Regulatory_Domain"/>
</dbReference>
<dbReference type="Proteomes" id="UP001344447">
    <property type="component" value="Unassembled WGS sequence"/>
</dbReference>
<reference evidence="4 5" key="1">
    <citation type="submission" date="2023-11" db="EMBL/GenBank/DDBJ databases">
        <title>Dfirmibasis_genome.</title>
        <authorList>
            <person name="Edelbroek B."/>
            <person name="Kjellin J."/>
            <person name="Jerlstrom-Hultqvist J."/>
            <person name="Soderbom F."/>
        </authorList>
    </citation>
    <scope>NUCLEOTIDE SEQUENCE [LARGE SCALE GENOMIC DNA]</scope>
    <source>
        <strain evidence="4 5">TNS-C-14</strain>
    </source>
</reference>
<sequence length="809" mass="90678">MVFGALVVFGKNSHGQIGIKIDKEFIYNQDNYTAIPTLLPIFYEVIKVSCGVQHTGFITSTGQVYMFGNGSFGKLGTGDTEDKATPTLIMPNQPIRDIQCGNDHTIALGSGGQVLTWGSASLGRLGHGKTSAMLTPKIVAGLHSISSVYSGGASSGAINKDGHLFTWGYNKYGQLGINNLTDQYTPHRCVFFEIVGVKSFAIGDRHMAAVDLQGELYTWGMNEEYQLGDGSSFNKHLPTMIKVKPFQKFLNVQCGGSYTCAISENGSFWSWGTFVDEYSSSTPKCLVESNNVNEGGFIDFDCSSDCGRHVLARNRLNQVYSFGWNRYGQVARVEEEFIDTVPVSNCSEIIGFPSQVSTGSYHSALLYKNPPDLLAQMLWTGNLTDIENIWSRSNISECTKYRNSNGDSLLHIIAKKGFSHSQLMFMGHDNSSSPNLQVLNKEGLPPYFYNAEILRWPFKSGKSDINFINKPTGDNCLHYFAKKSSIKEFQIAIKAGANHKQRNLQDERPFDLLDKSLAFDIKKENKLYDIGIVYTNEYIHLANRLVCSLEENLITACLINSSQNENRNCYGYIFFVSPISLTQSYQANLLLTFLSKSPMVSIWADKTKITDPTLESCIFRSQLVDFSSYEIYNDSFSILLEGVYNMLTTKENSKGSKSDDDDDDSDIKHDVDTIPHSISGTESIFISFDPNNQKKFMPLFNFFKDNGITIVPREKKVISSWVVVVIISDVEFTPLIRDEISLAENRGKPLIPIYYTDKKLDEASHYTFSNSPKILFNENGFSQLLLLIKLNFKLLHQTEKLIQIKNKIK</sequence>
<dbReference type="SUPFAM" id="SSF50985">
    <property type="entry name" value="RCC1/BLIP-II"/>
    <property type="match status" value="1"/>
</dbReference>
<feature type="repeat" description="RCC1" evidence="2">
    <location>
        <begin position="62"/>
        <end position="111"/>
    </location>
</feature>
<name>A0AAN7YXM0_9MYCE</name>
<dbReference type="Pfam" id="PF25390">
    <property type="entry name" value="WD40_RLD"/>
    <property type="match status" value="1"/>
</dbReference>
<dbReference type="Gene3D" id="2.130.10.30">
    <property type="entry name" value="Regulator of chromosome condensation 1/beta-lactamase-inhibitor protein II"/>
    <property type="match status" value="2"/>
</dbReference>